<sequence>MSVKVEGTYLTPEQRDLFKNKKSTRRPGQVLGLRNVSVKNILIAIVQKLKR</sequence>
<evidence type="ECO:0000313" key="1">
    <source>
        <dbReference type="EMBL" id="MDO3680670.1"/>
    </source>
</evidence>
<name>A0ABT8VI56_9BACL</name>
<comment type="caution">
    <text evidence="1">The sequence shown here is derived from an EMBL/GenBank/DDBJ whole genome shotgun (WGS) entry which is preliminary data.</text>
</comment>
<gene>
    <name evidence="1" type="ORF">Q3C12_27030</name>
</gene>
<keyword evidence="2" id="KW-1185">Reference proteome</keyword>
<protein>
    <recommendedName>
        <fullName evidence="3">Transposase</fullName>
    </recommendedName>
</protein>
<reference evidence="1" key="1">
    <citation type="submission" date="2023-07" db="EMBL/GenBank/DDBJ databases">
        <authorList>
            <person name="Aktuganov G."/>
            <person name="Boyko T."/>
            <person name="Delegan Y."/>
            <person name="Galimzianova N."/>
            <person name="Gilvanova E."/>
            <person name="Korobov V."/>
            <person name="Kuzmina L."/>
            <person name="Melentiev A."/>
            <person name="Milman P."/>
            <person name="Ryabova A."/>
            <person name="Stupak E."/>
            <person name="Yasakov T."/>
            <person name="Zharikova N."/>
            <person name="Zhurenko E."/>
        </authorList>
    </citation>
    <scope>NUCLEOTIDE SEQUENCE</scope>
    <source>
        <strain evidence="1">IB-739</strain>
    </source>
</reference>
<dbReference type="EMBL" id="JAUMKJ010000044">
    <property type="protein sequence ID" value="MDO3680670.1"/>
    <property type="molecule type" value="Genomic_DNA"/>
</dbReference>
<proteinExistence type="predicted"/>
<evidence type="ECO:0008006" key="3">
    <source>
        <dbReference type="Google" id="ProtNLM"/>
    </source>
</evidence>
<accession>A0ABT8VI56</accession>
<dbReference type="RefSeq" id="WP_302880881.1">
    <property type="nucleotide sequence ID" value="NZ_JAUMKJ010000044.1"/>
</dbReference>
<dbReference type="Proteomes" id="UP001168883">
    <property type="component" value="Unassembled WGS sequence"/>
</dbReference>
<organism evidence="1 2">
    <name type="scientific">Paenibacillus ehimensis</name>
    <dbReference type="NCBI Taxonomy" id="79264"/>
    <lineage>
        <taxon>Bacteria</taxon>
        <taxon>Bacillati</taxon>
        <taxon>Bacillota</taxon>
        <taxon>Bacilli</taxon>
        <taxon>Bacillales</taxon>
        <taxon>Paenibacillaceae</taxon>
        <taxon>Paenibacillus</taxon>
    </lineage>
</organism>
<evidence type="ECO:0000313" key="2">
    <source>
        <dbReference type="Proteomes" id="UP001168883"/>
    </source>
</evidence>